<dbReference type="OrthoDB" id="4327079at2759"/>
<dbReference type="Pfam" id="PF01645">
    <property type="entry name" value="Glu_synthase"/>
    <property type="match status" value="1"/>
</dbReference>
<dbReference type="InterPro" id="IPR050711">
    <property type="entry name" value="ET-N_metabolism_enzyme"/>
</dbReference>
<evidence type="ECO:0000256" key="11">
    <source>
        <dbReference type="ARBA" id="ARBA00023002"/>
    </source>
</evidence>
<evidence type="ECO:0000256" key="13">
    <source>
        <dbReference type="ARBA" id="ARBA00023014"/>
    </source>
</evidence>
<keyword evidence="14" id="KW-0314">Glutamate biosynthesis</keyword>
<evidence type="ECO:0000256" key="16">
    <source>
        <dbReference type="ARBA" id="ARBA00037928"/>
    </source>
</evidence>
<dbReference type="GO" id="GO:0016041">
    <property type="term" value="F:glutamate synthase (ferredoxin) activity"/>
    <property type="evidence" value="ECO:0007669"/>
    <property type="project" value="UniProtKB-EC"/>
</dbReference>
<feature type="region of interest" description="Disordered" evidence="18">
    <location>
        <begin position="575"/>
        <end position="603"/>
    </location>
</feature>
<keyword evidence="7" id="KW-0285">Flavoprotein</keyword>
<evidence type="ECO:0000256" key="3">
    <source>
        <dbReference type="ARBA" id="ARBA00004802"/>
    </source>
</evidence>
<dbReference type="Pfam" id="PF01493">
    <property type="entry name" value="GXGXG"/>
    <property type="match status" value="2"/>
</dbReference>
<dbReference type="CDD" id="cd02808">
    <property type="entry name" value="GltS_FMN"/>
    <property type="match status" value="1"/>
</dbReference>
<dbReference type="Pfam" id="PF00310">
    <property type="entry name" value="GATase_2"/>
    <property type="match status" value="1"/>
</dbReference>
<keyword evidence="6" id="KW-0028">Amino-acid biosynthesis</keyword>
<dbReference type="Pfam" id="PF04898">
    <property type="entry name" value="Glu_syn_central"/>
    <property type="match status" value="1"/>
</dbReference>
<comment type="cofactor">
    <cofactor evidence="2">
        <name>[3Fe-4S] cluster</name>
        <dbReference type="ChEBI" id="CHEBI:21137"/>
    </cofactor>
</comment>
<evidence type="ECO:0000256" key="7">
    <source>
        <dbReference type="ARBA" id="ARBA00022630"/>
    </source>
</evidence>
<dbReference type="GO" id="GO:0019676">
    <property type="term" value="P:ammonia assimilation cycle"/>
    <property type="evidence" value="ECO:0007669"/>
    <property type="project" value="TreeGrafter"/>
</dbReference>
<organism evidence="20 21">
    <name type="scientific">Cafeteria roenbergensis</name>
    <name type="common">Marine flagellate</name>
    <dbReference type="NCBI Taxonomy" id="33653"/>
    <lineage>
        <taxon>Eukaryota</taxon>
        <taxon>Sar</taxon>
        <taxon>Stramenopiles</taxon>
        <taxon>Bigyra</taxon>
        <taxon>Opalozoa</taxon>
        <taxon>Bicosoecida</taxon>
        <taxon>Cafeteriaceae</taxon>
        <taxon>Cafeteria</taxon>
    </lineage>
</organism>
<dbReference type="InterPro" id="IPR017932">
    <property type="entry name" value="GATase_2_dom"/>
</dbReference>
<dbReference type="EC" id="1.4.7.1" evidence="17"/>
<evidence type="ECO:0000256" key="18">
    <source>
        <dbReference type="SAM" id="MobiDB-lite"/>
    </source>
</evidence>
<dbReference type="SUPFAM" id="SSF69336">
    <property type="entry name" value="Alpha subunit of glutamate synthase, C-terminal domain"/>
    <property type="match status" value="1"/>
</dbReference>
<proteinExistence type="inferred from homology"/>
<comment type="pathway">
    <text evidence="3">Energy metabolism; nitrogen metabolism.</text>
</comment>
<reference evidence="20 21" key="1">
    <citation type="submission" date="2019-07" db="EMBL/GenBank/DDBJ databases">
        <title>Genomes of Cafeteria roenbergensis.</title>
        <authorList>
            <person name="Fischer M.G."/>
            <person name="Hackl T."/>
            <person name="Roman M."/>
        </authorList>
    </citation>
    <scope>NUCLEOTIDE SEQUENCE [LARGE SCALE GENOMIC DNA]</scope>
    <source>
        <strain evidence="20 21">E4-10P</strain>
    </source>
</reference>
<keyword evidence="9" id="KW-0479">Metal-binding</keyword>
<evidence type="ECO:0000256" key="8">
    <source>
        <dbReference type="ARBA" id="ARBA00022643"/>
    </source>
</evidence>
<evidence type="ECO:0000256" key="1">
    <source>
        <dbReference type="ARBA" id="ARBA00001917"/>
    </source>
</evidence>
<dbReference type="GO" id="GO:0046872">
    <property type="term" value="F:metal ion binding"/>
    <property type="evidence" value="ECO:0007669"/>
    <property type="project" value="UniProtKB-KW"/>
</dbReference>
<evidence type="ECO:0000256" key="15">
    <source>
        <dbReference type="ARBA" id="ARBA00023291"/>
    </source>
</evidence>
<dbReference type="Gene3D" id="3.60.20.10">
    <property type="entry name" value="Glutamine Phosphoribosylpyrophosphate, subunit 1, domain 1"/>
    <property type="match status" value="1"/>
</dbReference>
<comment type="pathway">
    <text evidence="4">Nitrogen metabolism.</text>
</comment>
<dbReference type="InterPro" id="IPR002932">
    <property type="entry name" value="Glu_synthdom"/>
</dbReference>
<sequence length="1824" mass="193959">MLSSSAAAAARRTARRSTAQRTAAASAGRGFMTVNPDGSRTPAFLPRKTGLYDPAKERDACGVGFIADLNGTPTHTTVHEALEAVRRLDHRGAAAADSLTGDGVGVMTQIPRLFFRKALSAAGVDMAAISMPHDEPIAIGMLMLPGHSARLSEPERLELRQLCESVVTQLGVEVLAWREVPMGTYALGKAAALSRPDMQQLVMRAPVPLREALSGSLGPAARNTAHETFERLLYLARRTMERKFSEASRDAVADGRAPLDFYAASFSSRTIVYKGLVVAPNVRNLFPDLNDSDFQSALALFHQRYSTNTMPMWYTAQPFRMLAHNGEINTLQGNINWMRMREESLRSDVFGSRFSDLTPVIQEGGSDSAALDNVMELLVQCGRSPANAAAMLVPEAFENHKEMDPRVRAFFEYQRTLMEPWDGPAALCFTDGRVAAASLDRNGLRPLRYWLTSSNKLIVGSEVGIVSVPTEMVVERGRLGAGEMLVADVETGVLLRNQDVKTQLATARPYSAWLERSVRHLTGGRKGLGQILSTETLMRVISPVRAKQQLEAAAEAQAAEEAKAAAEAAAKEEAEAAAAAAAAGEEPPKPRRRRVPRAKALAPEDLPAPLLQELEDRARLKRAFGWSREDETLIVRAAAATAHEPIGSMGDDTPLAALSSKPQQAYRYLKQRFAEVTNPPIDPLLERSTMSLSITFGRKGMLLEETQFASFLVRLPSPVVTEAQLAWLVGHREFASETLSATFDANAGPGGLRDGVRELCRAAEAAVDSGVSYILLSDRNVSAERAPVPSLLAVGAVHHHLIRKGKRMRASLLVESGDAREDHHVAALLGYGASVVFPYMAMETVAELAAADALKGAASTSEEEAKSLAELSVEEALVNYRSALEDGLMRIMSKMGISTVDSYRGAQIFEAIGLADEVVSEVFEGTASRLPTVGWEALGRDALAWHASAFGGPIAWKRGSPLTRSGAYGSVKDGEYHSLNPPVFNKLRASSVKAAEAAAEDGSAESFAKAHAGYEAYASEADGRPLTFVRDALQADPLPSGPVPIEEVEDAVSIARRFSTQAMSHGSIGREAHEALAIAANKLGSRSNTGEGGEDPRRHRPYSRDMPEVSLSESWHPVAGDLGNSKIKQIASARFGVTPSYLAHAEQLEIKMAQGSKPGEGGHIPGHKVNAEIAKNRHSVEGVTLISPPPHHDIYSIEDLAQLIYDLKRVNQRAEVIVKLVSTTGVGTIAAGVAKGHADYIQISGNDGGTGASPLSSIKHAGLPWELGLAETHQVLAQNGLRDRVRLRVDGGLKTGRDVVMGALLGAEEFGFGTSALVALGCVMARKCHLNTCPVGIATQDPELRKRFKGHPDHVVSFLLHTAEQTRQELARLGFRSLDEAVGRADLLSARSDAAFPKGTMDVSALLTRATAPEGCDTRCTRPAGQRNEPQAKLGIAGDLRDPTYLDEVVWRTIEPSIDGLVAAHGTGLDRSPVGNAAAAASAAASAPAGHDAATAAASRVVSGGSLSDLHFPIANASRSVGARLAGELASRTGDAGLPPGTLTLHFHGIAGQSFGAFCHRGMRLVLRGEAHDYVCKSMFGGEVVIAPQEDAVGRAALLARAGSELATKAKASQTPGQATAEAAGLPKTSVIAGNTVLYGATGGRFFAAGMAGQRFAVRNSGAVAVVEGAGDHCCEYMTGGTVVVLGGTGRNFGAGMSGGCAFVLDHQDSFLDRYNTGMVEPVRIEPGSDEAADLRTLIEEHVANTGSARGRVILERFDEFLPLFWRVEPNTEPLSRQSQAMAHVPNWSSRSFALERAGGGRASAGALDVPALIAAAEAEAERA</sequence>
<comment type="caution">
    <text evidence="20">The sequence shown here is derived from an EMBL/GenBank/DDBJ whole genome shotgun (WGS) entry which is preliminary data.</text>
</comment>
<keyword evidence="11" id="KW-0560">Oxidoreductase</keyword>
<evidence type="ECO:0000313" key="21">
    <source>
        <dbReference type="Proteomes" id="UP000322899"/>
    </source>
</evidence>
<dbReference type="PANTHER" id="PTHR11938:SF133">
    <property type="entry name" value="GLUTAMATE SYNTHASE (NADH)"/>
    <property type="match status" value="1"/>
</dbReference>
<evidence type="ECO:0000256" key="6">
    <source>
        <dbReference type="ARBA" id="ARBA00022605"/>
    </source>
</evidence>
<evidence type="ECO:0000259" key="19">
    <source>
        <dbReference type="PROSITE" id="PS51278"/>
    </source>
</evidence>
<keyword evidence="13" id="KW-0411">Iron-sulfur</keyword>
<keyword evidence="8" id="KW-0288">FMN</keyword>
<keyword evidence="15" id="KW-0003">3Fe-4S</keyword>
<comment type="pathway">
    <text evidence="16">Amino-acid biosynthesis; L-glutamate biosynthesis via GLT pathway; L-glutamate from 2-oxoglutarate and L-glutamine (ferredoxin route): step 1/1.</text>
</comment>
<dbReference type="InterPro" id="IPR002489">
    <property type="entry name" value="Glu_synth_asu_C"/>
</dbReference>
<dbReference type="InterPro" id="IPR006982">
    <property type="entry name" value="Glu_synth_centr_N"/>
</dbReference>
<feature type="compositionally biased region" description="Low complexity" evidence="18">
    <location>
        <begin position="576"/>
        <end position="585"/>
    </location>
</feature>
<dbReference type="GO" id="GO:0051538">
    <property type="term" value="F:3 iron, 4 sulfur cluster binding"/>
    <property type="evidence" value="ECO:0007669"/>
    <property type="project" value="UniProtKB-KW"/>
</dbReference>
<evidence type="ECO:0000256" key="9">
    <source>
        <dbReference type="ARBA" id="ARBA00022723"/>
    </source>
</evidence>
<dbReference type="SUPFAM" id="SSF51395">
    <property type="entry name" value="FMN-linked oxidoreductases"/>
    <property type="match status" value="1"/>
</dbReference>
<feature type="compositionally biased region" description="Basic and acidic residues" evidence="18">
    <location>
        <begin position="1094"/>
        <end position="1107"/>
    </location>
</feature>
<comment type="cofactor">
    <cofactor evidence="1">
        <name>FMN</name>
        <dbReference type="ChEBI" id="CHEBI:58210"/>
    </cofactor>
</comment>
<dbReference type="CDD" id="cd00713">
    <property type="entry name" value="GltS"/>
    <property type="match status" value="1"/>
</dbReference>
<dbReference type="EMBL" id="VLTO01000008">
    <property type="protein sequence ID" value="KAA0176466.1"/>
    <property type="molecule type" value="Genomic_DNA"/>
</dbReference>
<evidence type="ECO:0000313" key="20">
    <source>
        <dbReference type="EMBL" id="KAA0176466.1"/>
    </source>
</evidence>
<feature type="compositionally biased region" description="Low complexity" evidence="18">
    <location>
        <begin position="1"/>
        <end position="27"/>
    </location>
</feature>
<name>A0A5A8EF37_CAFRO</name>
<dbReference type="InterPro" id="IPR013785">
    <property type="entry name" value="Aldolase_TIM"/>
</dbReference>
<evidence type="ECO:0000256" key="5">
    <source>
        <dbReference type="ARBA" id="ARBA00009716"/>
    </source>
</evidence>
<gene>
    <name evidence="20" type="ORF">FNF27_02162</name>
</gene>
<feature type="domain" description="Glutamine amidotransferase type-2" evidence="19">
    <location>
        <begin position="61"/>
        <end position="490"/>
    </location>
</feature>
<evidence type="ECO:0000256" key="17">
    <source>
        <dbReference type="ARBA" id="ARBA00039085"/>
    </source>
</evidence>
<evidence type="ECO:0000256" key="2">
    <source>
        <dbReference type="ARBA" id="ARBA00001927"/>
    </source>
</evidence>
<dbReference type="PROSITE" id="PS51278">
    <property type="entry name" value="GATASE_TYPE_2"/>
    <property type="match status" value="1"/>
</dbReference>
<evidence type="ECO:0000256" key="4">
    <source>
        <dbReference type="ARBA" id="ARBA00004909"/>
    </source>
</evidence>
<dbReference type="SUPFAM" id="SSF56235">
    <property type="entry name" value="N-terminal nucleophile aminohydrolases (Ntn hydrolases)"/>
    <property type="match status" value="1"/>
</dbReference>
<evidence type="ECO:0000256" key="14">
    <source>
        <dbReference type="ARBA" id="ARBA00023164"/>
    </source>
</evidence>
<feature type="region of interest" description="Disordered" evidence="18">
    <location>
        <begin position="1"/>
        <end position="46"/>
    </location>
</feature>
<accession>A0A5A8EF37</accession>
<dbReference type="Proteomes" id="UP000322899">
    <property type="component" value="Unassembled WGS sequence"/>
</dbReference>
<evidence type="ECO:0000256" key="10">
    <source>
        <dbReference type="ARBA" id="ARBA00022962"/>
    </source>
</evidence>
<dbReference type="PANTHER" id="PTHR11938">
    <property type="entry name" value="FAD NADPH DEHYDROGENASE/OXIDOREDUCTASE"/>
    <property type="match status" value="1"/>
</dbReference>
<comment type="similarity">
    <text evidence="5">Belongs to the glutamate synthase family.</text>
</comment>
<dbReference type="Gene3D" id="2.160.20.60">
    <property type="entry name" value="Glutamate synthase, alpha subunit, C-terminal domain"/>
    <property type="match status" value="1"/>
</dbReference>
<dbReference type="InterPro" id="IPR036485">
    <property type="entry name" value="Glu_synth_asu_C_sf"/>
</dbReference>
<dbReference type="GO" id="GO:0006537">
    <property type="term" value="P:glutamate biosynthetic process"/>
    <property type="evidence" value="ECO:0007669"/>
    <property type="project" value="UniProtKB-KW"/>
</dbReference>
<dbReference type="Gene3D" id="3.20.20.70">
    <property type="entry name" value="Aldolase class I"/>
    <property type="match status" value="2"/>
</dbReference>
<protein>
    <recommendedName>
        <fullName evidence="17">glutamate synthase (ferredoxin)</fullName>
        <ecNumber evidence="17">1.4.7.1</ecNumber>
    </recommendedName>
</protein>
<evidence type="ECO:0000256" key="12">
    <source>
        <dbReference type="ARBA" id="ARBA00023004"/>
    </source>
</evidence>
<keyword evidence="10" id="KW-0315">Glutamine amidotransferase</keyword>
<dbReference type="InterPro" id="IPR029055">
    <property type="entry name" value="Ntn_hydrolases_N"/>
</dbReference>
<dbReference type="UniPathway" id="UPA00045"/>
<keyword evidence="12" id="KW-0408">Iron</keyword>
<feature type="region of interest" description="Disordered" evidence="18">
    <location>
        <begin position="1082"/>
        <end position="1107"/>
    </location>
</feature>